<evidence type="ECO:0000256" key="3">
    <source>
        <dbReference type="ARBA" id="ARBA00012670"/>
    </source>
</evidence>
<dbReference type="HOGENOM" id="CLU_017810_2_0_2"/>
<sequence length="513" mass="57354">MSSTVTVKRQNSIDRIDEQLYGHFAEHLGRCIYGGLWVGEDDRVPTEDGIRMDTVELLEELDIPVLRWPGGCFADDYHWKDGIGPREERPTQRNLWWAQGREEAFIEPNDFGTDEFLRLCELLETEPYLAVNVGSSTPEEALDWIEYCNFDEETDLTRRRAENGHSEPYGVKYWGIGNENWGCGGRFAPAEYGDEYRRFANYLRGFRNHLAPEETDAEFIACGHLTDDWNRTFLEQLNAGMEFGPGTFLGMGAPAELMDHFSVHRYYQAGGDTEFSDEQYYRIFARARQLAGDIDRAASTLAEYVPTGEVGIIVDEWGVWHPEATPDNGLEQANTVRDALTAAGAFDIMHDRADVVSMANIAQTVNVLQCLVETDEEAAWKTPTYHVFDLYNDHAGNTAVETDIETETKVFHDEDNDVPLVSASASVTDNDELYVTASNRHLDETRTLEIEAGGEAASASGTVLFADSDPRAYSTKDNAETFEPESIAVEATDDGTFVVEIPPASVVGVTIPQ</sequence>
<evidence type="ECO:0000313" key="10">
    <source>
        <dbReference type="Proteomes" id="UP000003861"/>
    </source>
</evidence>
<keyword evidence="11" id="KW-1185">Reference proteome</keyword>
<dbReference type="PANTHER" id="PTHR43576">
    <property type="entry name" value="ALPHA-L-ARABINOFURANOSIDASE C-RELATED"/>
    <property type="match status" value="1"/>
</dbReference>
<evidence type="ECO:0000256" key="1">
    <source>
        <dbReference type="ARBA" id="ARBA00001462"/>
    </source>
</evidence>
<dbReference type="eggNOG" id="arCOG10185">
    <property type="taxonomic scope" value="Archaea"/>
</dbReference>
<evidence type="ECO:0000256" key="2">
    <source>
        <dbReference type="ARBA" id="ARBA00007186"/>
    </source>
</evidence>
<dbReference type="InterPro" id="IPR013780">
    <property type="entry name" value="Glyco_hydro_b"/>
</dbReference>
<dbReference type="PANTHER" id="PTHR43576:SF2">
    <property type="entry name" value="INTRACELLULAR EXO-ALPHA-L-ARABINOFURANOSIDASE 2"/>
    <property type="match status" value="1"/>
</dbReference>
<evidence type="ECO:0000256" key="4">
    <source>
        <dbReference type="ARBA" id="ARBA00022801"/>
    </source>
</evidence>
<dbReference type="InterPro" id="IPR017853">
    <property type="entry name" value="GH"/>
</dbReference>
<proteinExistence type="inferred from homology"/>
<dbReference type="InterPro" id="IPR055235">
    <property type="entry name" value="ASD1_cat"/>
</dbReference>
<evidence type="ECO:0000313" key="8">
    <source>
        <dbReference type="EMBL" id="CCQ35014.1"/>
    </source>
</evidence>
<reference evidence="8 11" key="3">
    <citation type="journal article" date="2014" name="Environ. Microbiol.">
        <title>Halorhabdus tiamatea: proteogenomics and glycosidase activity measurements identify the first cultivated euryarchaeon from a deep-sea anoxic brine lake as potential polysaccharide degrader.</title>
        <authorList>
            <person name="Werner J."/>
            <person name="Ferrer M."/>
            <person name="Michel G."/>
            <person name="Mann A.J."/>
            <person name="Huang S."/>
            <person name="Juarez S."/>
            <person name="Ciordia S."/>
            <person name="Albar J.P."/>
            <person name="Alcaide M."/>
            <person name="La Cono V."/>
            <person name="Yakimov M.M."/>
            <person name="Antunes A."/>
            <person name="Taborda M."/>
            <person name="Da Costa M.S."/>
            <person name="Amann R.I."/>
            <person name="Gloeckner F.O."/>
            <person name="Golyshina O.V."/>
            <person name="Golyshin P.N."/>
            <person name="Teeling H."/>
        </authorList>
    </citation>
    <scope>NUCLEOTIDE SEQUENCE [LARGE SCALE GENOMIC DNA]</scope>
    <source>
        <strain evidence="11">SARL4B</strain>
        <strain evidence="8">Type strain: SARL4B</strain>
        <plasmid evidence="8">pHTIA</plasmid>
    </source>
</reference>
<protein>
    <recommendedName>
        <fullName evidence="3">non-reducing end alpha-L-arabinofuranosidase</fullName>
        <ecNumber evidence="3">3.2.1.55</ecNumber>
    </recommendedName>
</protein>
<gene>
    <name evidence="9" type="primary">xsa</name>
    <name evidence="9" type="ORF">HLRTI_002403</name>
    <name evidence="8" type="ORF">HTIA_p2912</name>
</gene>
<dbReference type="GeneID" id="23797599"/>
<dbReference type="SMART" id="SM00813">
    <property type="entry name" value="Alpha-L-AF_C"/>
    <property type="match status" value="1"/>
</dbReference>
<accession>S6CVB0</accession>
<dbReference type="SUPFAM" id="SSF51445">
    <property type="entry name" value="(Trans)glycosidases"/>
    <property type="match status" value="1"/>
</dbReference>
<keyword evidence="4 8" id="KW-0378">Hydrolase</keyword>
<dbReference type="RefSeq" id="WP_020931482.1">
    <property type="nucleotide sequence ID" value="NC_021913.1"/>
</dbReference>
<evidence type="ECO:0000256" key="6">
    <source>
        <dbReference type="ARBA" id="ARBA00023295"/>
    </source>
</evidence>
<keyword evidence="8" id="KW-0614">Plasmid</keyword>
<dbReference type="SUPFAM" id="SSF51011">
    <property type="entry name" value="Glycosyl hydrolase domain"/>
    <property type="match status" value="1"/>
</dbReference>
<name>S6CVB0_9EURY</name>
<dbReference type="Gene3D" id="3.20.20.80">
    <property type="entry name" value="Glycosidases"/>
    <property type="match status" value="1"/>
</dbReference>
<dbReference type="Proteomes" id="UP000003861">
    <property type="component" value="Unassembled WGS sequence"/>
</dbReference>
<dbReference type="Proteomes" id="UP000015381">
    <property type="component" value="Plasmid pHTIA"/>
</dbReference>
<dbReference type="Pfam" id="PF22848">
    <property type="entry name" value="ASD1_dom"/>
    <property type="match status" value="1"/>
</dbReference>
<dbReference type="AlphaFoldDB" id="S6CVB0"/>
<dbReference type="EMBL" id="AFNT02000029">
    <property type="protein sequence ID" value="ERJ05593.1"/>
    <property type="molecule type" value="Genomic_DNA"/>
</dbReference>
<dbReference type="GO" id="GO:0000272">
    <property type="term" value="P:polysaccharide catabolic process"/>
    <property type="evidence" value="ECO:0007669"/>
    <property type="project" value="TreeGrafter"/>
</dbReference>
<dbReference type="EMBL" id="HF571521">
    <property type="protein sequence ID" value="CCQ35014.1"/>
    <property type="molecule type" value="Genomic_DNA"/>
</dbReference>
<dbReference type="EC" id="3.2.1.55" evidence="3"/>
<dbReference type="Gene3D" id="2.60.40.1180">
    <property type="entry name" value="Golgi alpha-mannosidase II"/>
    <property type="match status" value="1"/>
</dbReference>
<comment type="similarity">
    <text evidence="2">Belongs to the glycosyl hydrolase 51 family.</text>
</comment>
<geneLocation type="plasmid" evidence="8 11">
    <name>pHTIA</name>
</geneLocation>
<evidence type="ECO:0000313" key="11">
    <source>
        <dbReference type="Proteomes" id="UP000015381"/>
    </source>
</evidence>
<evidence type="ECO:0000259" key="7">
    <source>
        <dbReference type="SMART" id="SM00813"/>
    </source>
</evidence>
<dbReference type="KEGG" id="hti:HTIA_p2912"/>
<dbReference type="Pfam" id="PF06964">
    <property type="entry name" value="Alpha-L-AF_C"/>
    <property type="match status" value="1"/>
</dbReference>
<dbReference type="OrthoDB" id="275154at2157"/>
<dbReference type="InterPro" id="IPR010720">
    <property type="entry name" value="Alpha-L-AF_C"/>
</dbReference>
<organism evidence="8 11">
    <name type="scientific">Halorhabdus tiamatea SARL4B</name>
    <dbReference type="NCBI Taxonomy" id="1033806"/>
    <lineage>
        <taxon>Archaea</taxon>
        <taxon>Methanobacteriati</taxon>
        <taxon>Methanobacteriota</taxon>
        <taxon>Stenosarchaea group</taxon>
        <taxon>Halobacteria</taxon>
        <taxon>Halobacteriales</taxon>
        <taxon>Haloarculaceae</taxon>
        <taxon>Halorhabdus</taxon>
    </lineage>
</organism>
<feature type="domain" description="Alpha-L-arabinofuranosidase C-terminal" evidence="7">
    <location>
        <begin position="315"/>
        <end position="505"/>
    </location>
</feature>
<keyword evidence="6 8" id="KW-0326">Glycosidase</keyword>
<dbReference type="GO" id="GO:0046556">
    <property type="term" value="F:alpha-L-arabinofuranosidase activity"/>
    <property type="evidence" value="ECO:0007669"/>
    <property type="project" value="UniProtKB-EC"/>
</dbReference>
<comment type="catalytic activity">
    <reaction evidence="1">
        <text>Hydrolysis of terminal non-reducing alpha-L-arabinofuranoside residues in alpha-L-arabinosides.</text>
        <dbReference type="EC" id="3.2.1.55"/>
    </reaction>
</comment>
<keyword evidence="5" id="KW-0119">Carbohydrate metabolism</keyword>
<dbReference type="GO" id="GO:0046373">
    <property type="term" value="P:L-arabinose metabolic process"/>
    <property type="evidence" value="ECO:0007669"/>
    <property type="project" value="InterPro"/>
</dbReference>
<dbReference type="PATRIC" id="fig|1033806.12.peg.2903"/>
<evidence type="ECO:0000313" key="9">
    <source>
        <dbReference type="EMBL" id="ERJ05593.1"/>
    </source>
</evidence>
<evidence type="ECO:0000256" key="5">
    <source>
        <dbReference type="ARBA" id="ARBA00023277"/>
    </source>
</evidence>
<reference evidence="9 10" key="1">
    <citation type="journal article" date="2011" name="J. Bacteriol.">
        <title>Genome sequence of Halorhabdus tiamatea, the first archaeon isolated from a deep-sea anoxic brine lake.</title>
        <authorList>
            <person name="Antunes A."/>
            <person name="Alam I."/>
            <person name="Bajic V.B."/>
            <person name="Stingl U."/>
        </authorList>
    </citation>
    <scope>NUCLEOTIDE SEQUENCE [LARGE SCALE GENOMIC DNA]</scope>
    <source>
        <strain evidence="9 10">SARL4B</strain>
    </source>
</reference>
<reference evidence="9 10" key="2">
    <citation type="journal article" date="2013" name="PLoS ONE">
        <title>INDIGO - INtegrated Data Warehouse of MIcrobial GenOmes with Examples from the Red Sea Extremophiles.</title>
        <authorList>
            <person name="Alam I."/>
            <person name="Antunes A."/>
            <person name="Kamau A.A."/>
            <person name="Ba Alawi W."/>
            <person name="Kalkatawi M."/>
            <person name="Stingl U."/>
            <person name="Bajic V.B."/>
        </authorList>
    </citation>
    <scope>NUCLEOTIDE SEQUENCE [LARGE SCALE GENOMIC DNA]</scope>
    <source>
        <strain evidence="9 10">SARL4B</strain>
    </source>
</reference>